<accession>A0ABV0C2M1</accession>
<dbReference type="SUPFAM" id="SSF56935">
    <property type="entry name" value="Porins"/>
    <property type="match status" value="1"/>
</dbReference>
<dbReference type="Gene3D" id="2.40.170.20">
    <property type="entry name" value="TonB-dependent receptor, beta-barrel domain"/>
    <property type="match status" value="1"/>
</dbReference>
<evidence type="ECO:0000256" key="3">
    <source>
        <dbReference type="ARBA" id="ARBA00023237"/>
    </source>
</evidence>
<evidence type="ECO:0000256" key="1">
    <source>
        <dbReference type="ARBA" id="ARBA00004442"/>
    </source>
</evidence>
<keyword evidence="5" id="KW-1185">Reference proteome</keyword>
<evidence type="ECO:0000313" key="5">
    <source>
        <dbReference type="Proteomes" id="UP001409291"/>
    </source>
</evidence>
<evidence type="ECO:0000313" key="4">
    <source>
        <dbReference type="EMBL" id="MEN5380803.1"/>
    </source>
</evidence>
<proteinExistence type="predicted"/>
<protein>
    <submittedName>
        <fullName evidence="4">SusC/RagA family TonB-linked outer membrane protein</fullName>
    </submittedName>
</protein>
<organism evidence="4 5">
    <name type="scientific">Sphingobacterium kitahiroshimense</name>
    <dbReference type="NCBI Taxonomy" id="470446"/>
    <lineage>
        <taxon>Bacteria</taxon>
        <taxon>Pseudomonadati</taxon>
        <taxon>Bacteroidota</taxon>
        <taxon>Sphingobacteriia</taxon>
        <taxon>Sphingobacteriales</taxon>
        <taxon>Sphingobacteriaceae</taxon>
        <taxon>Sphingobacterium</taxon>
    </lineage>
</organism>
<evidence type="ECO:0000256" key="2">
    <source>
        <dbReference type="ARBA" id="ARBA00023136"/>
    </source>
</evidence>
<keyword evidence="3" id="KW-0998">Cell outer membrane</keyword>
<feature type="non-terminal residue" evidence="4">
    <location>
        <position position="1"/>
    </location>
</feature>
<comment type="caution">
    <text evidence="4">The sequence shown here is derived from an EMBL/GenBank/DDBJ whole genome shotgun (WGS) entry which is preliminary data.</text>
</comment>
<dbReference type="Proteomes" id="UP001409291">
    <property type="component" value="Unassembled WGS sequence"/>
</dbReference>
<dbReference type="EMBL" id="JBDJNQ010000034">
    <property type="protein sequence ID" value="MEN5380803.1"/>
    <property type="molecule type" value="Genomic_DNA"/>
</dbReference>
<keyword evidence="2" id="KW-0472">Membrane</keyword>
<dbReference type="InterPro" id="IPR036942">
    <property type="entry name" value="Beta-barrel_TonB_sf"/>
</dbReference>
<name>A0ABV0C2M1_9SPHI</name>
<sequence>LNNLSFGIDMRVTEVKNKEFGYSNLNQYQLMFGGNYPYARLADENGNPVEVIGNGPLPAYQDTAGNGRLLSWKYFPLAELDQSSQQTNTRENIINFDSKWEIIKGLNLYGLFSYRKSNSVDETLLGAESYYMRQLINSYAVYDDQSIKWNIPNGDKMSIYNSENTAQQGRLQVNYDIKWQDRHELNAIAGYEMRQNISKSNSSIYFGYNKDRLMYSPVDYVSQLPLANGYLGTSRIFAEMPLSHINNRFVSYFTNASYSFDAKYILSASARKDASNLFGVKSNNRGKPFWSVGASWVISNESFIKDYDGISYLKLRATYGHNGNINNNTAAYPIMSLQNQVHPITNLPYARIQSPPNPTLRWETVGMLNFGLDFATKDHRISGSIEYYRKTPRDLISSTRIDPTSGFTSLSVNSANLLGTGVDLSLQSKNVISRNFAWLSNVVFSYNRTKVTKSYLSNTRANNYIAGAGSIIQSPVEGGDLFGQYAFKWAGLDPETGKPKGYVDGAVSKDYAAIYNGTQIADADNMGSLVPLYFGALRNTFTFKNWEASFNISFQLGHVFMRHSFNDYMFWEYETGHKDYARRWQKPGDEKWTDVPAFNYPVDYNASMFYNYSSALVEKADQIKLRDFQLSYRFTSSKLIKNPQVYCYAQNLGTIWRANKFGIDPEYGISSPDALAVSLGLKFSL</sequence>
<reference evidence="4 5" key="1">
    <citation type="submission" date="2024-04" db="EMBL/GenBank/DDBJ databases">
        <title>WGS of bacteria from Torrens River.</title>
        <authorList>
            <person name="Wyrsch E.R."/>
            <person name="Drigo B."/>
        </authorList>
    </citation>
    <scope>NUCLEOTIDE SEQUENCE [LARGE SCALE GENOMIC DNA]</scope>
    <source>
        <strain evidence="4 5">TWI391</strain>
    </source>
</reference>
<gene>
    <name evidence="4" type="ORF">ABE541_26315</name>
</gene>
<comment type="subcellular location">
    <subcellularLocation>
        <location evidence="1">Cell outer membrane</location>
    </subcellularLocation>
</comment>